<sequence length="42" mass="5222">MLSMHTRNMNHFRTKALIIIMKWLWLLAKIWQHRVLPEHLLT</sequence>
<reference evidence="1 2" key="1">
    <citation type="journal article" date="2019" name="Genome Biol. Evol.">
        <title>Insights into the evolution of the New World diploid cottons (Gossypium, subgenus Houzingenia) based on genome sequencing.</title>
        <authorList>
            <person name="Grover C.E."/>
            <person name="Arick M.A. 2nd"/>
            <person name="Thrash A."/>
            <person name="Conover J.L."/>
            <person name="Sanders W.S."/>
            <person name="Peterson D.G."/>
            <person name="Frelichowski J.E."/>
            <person name="Scheffler J.A."/>
            <person name="Scheffler B.E."/>
            <person name="Wendel J.F."/>
        </authorList>
    </citation>
    <scope>NUCLEOTIDE SEQUENCE [LARGE SCALE GENOMIC DNA]</scope>
    <source>
        <strain evidence="1">1</strain>
        <tissue evidence="1">Leaf</tissue>
    </source>
</reference>
<dbReference type="OrthoDB" id="983280at2759"/>
<protein>
    <submittedName>
        <fullName evidence="1">Uncharacterized protein</fullName>
    </submittedName>
</protein>
<proteinExistence type="predicted"/>
<accession>A0A7J9MLI1</accession>
<name>A0A7J9MLI1_GOSSC</name>
<dbReference type="EMBL" id="JABFAF010000011">
    <property type="protein sequence ID" value="MBA0871596.1"/>
    <property type="molecule type" value="Genomic_DNA"/>
</dbReference>
<comment type="caution">
    <text evidence="1">The sequence shown here is derived from an EMBL/GenBank/DDBJ whole genome shotgun (WGS) entry which is preliminary data.</text>
</comment>
<gene>
    <name evidence="1" type="ORF">Goshw_027928</name>
</gene>
<evidence type="ECO:0000313" key="2">
    <source>
        <dbReference type="Proteomes" id="UP000593576"/>
    </source>
</evidence>
<dbReference type="Proteomes" id="UP000593576">
    <property type="component" value="Unassembled WGS sequence"/>
</dbReference>
<organism evidence="1 2">
    <name type="scientific">Gossypium schwendimanii</name>
    <name type="common">Cotton</name>
    <dbReference type="NCBI Taxonomy" id="34291"/>
    <lineage>
        <taxon>Eukaryota</taxon>
        <taxon>Viridiplantae</taxon>
        <taxon>Streptophyta</taxon>
        <taxon>Embryophyta</taxon>
        <taxon>Tracheophyta</taxon>
        <taxon>Spermatophyta</taxon>
        <taxon>Magnoliopsida</taxon>
        <taxon>eudicotyledons</taxon>
        <taxon>Gunneridae</taxon>
        <taxon>Pentapetalae</taxon>
        <taxon>rosids</taxon>
        <taxon>malvids</taxon>
        <taxon>Malvales</taxon>
        <taxon>Malvaceae</taxon>
        <taxon>Malvoideae</taxon>
        <taxon>Gossypium</taxon>
    </lineage>
</organism>
<evidence type="ECO:0000313" key="1">
    <source>
        <dbReference type="EMBL" id="MBA0871596.1"/>
    </source>
</evidence>
<keyword evidence="2" id="KW-1185">Reference proteome</keyword>
<dbReference type="AlphaFoldDB" id="A0A7J9MLI1"/>